<dbReference type="Pfam" id="PF00931">
    <property type="entry name" value="NB-ARC"/>
    <property type="match status" value="1"/>
</dbReference>
<dbReference type="SUPFAM" id="SSF52540">
    <property type="entry name" value="P-loop containing nucleoside triphosphate hydrolases"/>
    <property type="match status" value="1"/>
</dbReference>
<keyword evidence="2" id="KW-0902">Two-component regulatory system</keyword>
<dbReference type="Gene3D" id="1.10.10.10">
    <property type="entry name" value="Winged helix-like DNA-binding domain superfamily/Winged helix DNA-binding domain"/>
    <property type="match status" value="1"/>
</dbReference>
<dbReference type="InterPro" id="IPR027417">
    <property type="entry name" value="P-loop_NTPase"/>
</dbReference>
<dbReference type="InterPro" id="IPR003593">
    <property type="entry name" value="AAA+_ATPase"/>
</dbReference>
<dbReference type="SMART" id="SM01043">
    <property type="entry name" value="BTAD"/>
    <property type="match status" value="1"/>
</dbReference>
<dbReference type="SUPFAM" id="SSF48452">
    <property type="entry name" value="TPR-like"/>
    <property type="match status" value="3"/>
</dbReference>
<dbReference type="InterPro" id="IPR036388">
    <property type="entry name" value="WH-like_DNA-bd_sf"/>
</dbReference>
<sequence length="928" mass="101124">MSALRGTLRRVGAPQEIITTRRPGYELDVAHGVRVDVVDFRAAQREARGFVESGDLQRALSLMEAGLRLWRGPVLSGPGSQARQPETRRLEEEYIALRESCSDIQLGLGMHEEVIAGLSAFVEEHPLLERPRAQLMRALFESGRRADALELYHSTAELLREELGVVPGGDLQHMLEVVLAESPETSRKPPVAFRASPSGGPEPGVPSLRQLPGDLPEFVGREEELETAVAHLARPEDVRAAPVAVVVGPGGTGKTTLAVHIAHRLHDVYTDGQLYVNLGGMSGNPLSPHEALGRFLRDLGVAGQAVPDSLDDRSALFRSLLAKRRILLVLDNAGDAGQLRPLLPGTGSCAVLVTSRVRLTSVPHARVLELDVLGQDQARQLFGRILGADRVSAEPEAAAALAEYCGRLPLAVHIVAAKLASKPHWSLRKAAARLADERRRLDELAHEGLEVRSSLELSHQGLEPQARRLFRRLALLEAGDFAEWVCGPLLDIPVDEAEEVLEELVDARLVDVVSPPGSDRTRYRMHDLVRLFSVECLEEGEPQAARTAALQRTAATTLALAGLAHRKVCGGDFTVIHSRSVRPPVDADIVERVAADPLAWYEADRTTITSLCVQAAEHDEDELAWDLAATSRCLFSIRFHFDDWQRTHEVSLDATRRQGNKRGEASVLLGLGDLHLTRRAYDVALPLLRRSQELFGEVGEHHGRALAQRKAACADRVQGRTAEALESWRLCLPVLEEAGDLEAQAQVLRWTAQTLLELGRADEAETSLLAAERMAASFAGRSAGQVRLARGDLALSRGDLAAADENYRRALEVTDRLGDRSGSCAALLGLGTVDVRSGRTARGRERLEKARADARAIQDPLLELEVLLSLADAWERDGEPGEARSLLTRGAELCRRIGAASRLERFTAALSALPPSRPEQRAALPARP</sequence>
<keyword evidence="7" id="KW-1185">Reference proteome</keyword>
<dbReference type="InterPro" id="IPR005158">
    <property type="entry name" value="BTAD"/>
</dbReference>
<dbReference type="Gene3D" id="1.25.40.10">
    <property type="entry name" value="Tetratricopeptide repeat domain"/>
    <property type="match status" value="2"/>
</dbReference>
<name>A0ABY9RPL1_9ACTN</name>
<dbReference type="PANTHER" id="PTHR47691:SF3">
    <property type="entry name" value="HTH-TYPE TRANSCRIPTIONAL REGULATOR RV0890C-RELATED"/>
    <property type="match status" value="1"/>
</dbReference>
<organism evidence="6 7">
    <name type="scientific">Streptomyces roseicoloratus</name>
    <dbReference type="NCBI Taxonomy" id="2508722"/>
    <lineage>
        <taxon>Bacteria</taxon>
        <taxon>Bacillati</taxon>
        <taxon>Actinomycetota</taxon>
        <taxon>Actinomycetes</taxon>
        <taxon>Kitasatosporales</taxon>
        <taxon>Streptomycetaceae</taxon>
        <taxon>Streptomyces</taxon>
    </lineage>
</organism>
<evidence type="ECO:0000313" key="6">
    <source>
        <dbReference type="EMBL" id="WMX43703.1"/>
    </source>
</evidence>
<evidence type="ECO:0000256" key="3">
    <source>
        <dbReference type="SAM" id="MobiDB-lite"/>
    </source>
</evidence>
<dbReference type="Gene3D" id="3.40.50.300">
    <property type="entry name" value="P-loop containing nucleotide triphosphate hydrolases"/>
    <property type="match status" value="1"/>
</dbReference>
<accession>A0ABY9RPL1</accession>
<evidence type="ECO:0000313" key="7">
    <source>
        <dbReference type="Proteomes" id="UP001250858"/>
    </source>
</evidence>
<evidence type="ECO:0000256" key="2">
    <source>
        <dbReference type="ARBA" id="ARBA00023012"/>
    </source>
</evidence>
<dbReference type="PRINTS" id="PR00364">
    <property type="entry name" value="DISEASERSIST"/>
</dbReference>
<dbReference type="PANTHER" id="PTHR47691">
    <property type="entry name" value="REGULATOR-RELATED"/>
    <property type="match status" value="1"/>
</dbReference>
<gene>
    <name evidence="6" type="ORF">RGF97_00800</name>
</gene>
<keyword evidence="1" id="KW-0677">Repeat</keyword>
<dbReference type="Proteomes" id="UP001250858">
    <property type="component" value="Chromosome"/>
</dbReference>
<dbReference type="CDD" id="cd15831">
    <property type="entry name" value="BTAD"/>
    <property type="match status" value="1"/>
</dbReference>
<dbReference type="Gene3D" id="1.10.8.430">
    <property type="entry name" value="Helical domain of apoptotic protease-activating factors"/>
    <property type="match status" value="1"/>
</dbReference>
<dbReference type="EMBL" id="CP133762">
    <property type="protein sequence ID" value="WMX43703.1"/>
    <property type="molecule type" value="Genomic_DNA"/>
</dbReference>
<reference evidence="6 7" key="1">
    <citation type="submission" date="2023-09" db="EMBL/GenBank/DDBJ databases">
        <title>Complete genome of Streptomyces roseicoloratus T14.</title>
        <authorList>
            <person name="Bashizi T."/>
            <person name="Kim M.-J."/>
            <person name="Lee G."/>
            <person name="Tagele S.B."/>
            <person name="Shin J.-H."/>
        </authorList>
    </citation>
    <scope>NUCLEOTIDE SEQUENCE [LARGE SCALE GENOMIC DNA]</scope>
    <source>
        <strain evidence="6 7">T14</strain>
    </source>
</reference>
<proteinExistence type="predicted"/>
<evidence type="ECO:0000259" key="5">
    <source>
        <dbReference type="SMART" id="SM01043"/>
    </source>
</evidence>
<dbReference type="InterPro" id="IPR011990">
    <property type="entry name" value="TPR-like_helical_dom_sf"/>
</dbReference>
<protein>
    <submittedName>
        <fullName evidence="6">BTAD domain-containing putative transcriptional regulator</fullName>
    </submittedName>
</protein>
<feature type="domain" description="Bacterial transcriptional activator" evidence="5">
    <location>
        <begin position="35"/>
        <end position="179"/>
    </location>
</feature>
<dbReference type="InterPro" id="IPR002182">
    <property type="entry name" value="NB-ARC"/>
</dbReference>
<dbReference type="InterPro" id="IPR042197">
    <property type="entry name" value="Apaf_helical"/>
</dbReference>
<dbReference type="SMART" id="SM00382">
    <property type="entry name" value="AAA"/>
    <property type="match status" value="1"/>
</dbReference>
<evidence type="ECO:0000256" key="1">
    <source>
        <dbReference type="ARBA" id="ARBA00022737"/>
    </source>
</evidence>
<evidence type="ECO:0000259" key="4">
    <source>
        <dbReference type="SMART" id="SM00382"/>
    </source>
</evidence>
<feature type="region of interest" description="Disordered" evidence="3">
    <location>
        <begin position="186"/>
        <end position="209"/>
    </location>
</feature>
<dbReference type="Pfam" id="PF03704">
    <property type="entry name" value="BTAD"/>
    <property type="match status" value="1"/>
</dbReference>
<feature type="domain" description="AAA+ ATPase" evidence="4">
    <location>
        <begin position="240"/>
        <end position="446"/>
    </location>
</feature>